<dbReference type="EC" id="4.-.-.-" evidence="8"/>
<dbReference type="PIRSF" id="PIRSF006113">
    <property type="entry name" value="PTP_synth"/>
    <property type="match status" value="1"/>
</dbReference>
<feature type="binding site" evidence="10">
    <location>
        <position position="14"/>
    </location>
    <ligand>
        <name>Zn(2+)</name>
        <dbReference type="ChEBI" id="CHEBI:29105"/>
    </ligand>
</feature>
<feature type="active site" description="Charge relay system" evidence="9">
    <location>
        <position position="80"/>
    </location>
</feature>
<evidence type="ECO:0000256" key="9">
    <source>
        <dbReference type="PIRSR" id="PIRSR006113-1"/>
    </source>
</evidence>
<evidence type="ECO:0000256" key="4">
    <source>
        <dbReference type="ARBA" id="ARBA00022723"/>
    </source>
</evidence>
<proteinExistence type="inferred from homology"/>
<feature type="active site" description="Charge relay system" evidence="9">
    <location>
        <position position="126"/>
    </location>
</feature>
<dbReference type="AlphaFoldDB" id="A0A369AAI6"/>
<evidence type="ECO:0000256" key="7">
    <source>
        <dbReference type="ARBA" id="ARBA00048807"/>
    </source>
</evidence>
<dbReference type="Gene3D" id="3.30.479.10">
    <property type="entry name" value="6-pyruvoyl tetrahydropterin synthase/QueD"/>
    <property type="match status" value="1"/>
</dbReference>
<evidence type="ECO:0000256" key="10">
    <source>
        <dbReference type="PIRSR" id="PIRSR006113-2"/>
    </source>
</evidence>
<evidence type="ECO:0000256" key="2">
    <source>
        <dbReference type="ARBA" id="ARBA00008900"/>
    </source>
</evidence>
<dbReference type="GO" id="GO:0046872">
    <property type="term" value="F:metal ion binding"/>
    <property type="evidence" value="ECO:0007669"/>
    <property type="project" value="UniProtKB-KW"/>
</dbReference>
<dbReference type="PANTHER" id="PTHR12589">
    <property type="entry name" value="PYRUVOYL TETRAHYDROBIOPTERIN SYNTHASE"/>
    <property type="match status" value="1"/>
</dbReference>
<accession>A0A369AAI6</accession>
<comment type="caution">
    <text evidence="11">The sequence shown here is derived from an EMBL/GenBank/DDBJ whole genome shotgun (WGS) entry which is preliminary data.</text>
</comment>
<feature type="active site" description="Proton acceptor" evidence="9">
    <location>
        <position position="33"/>
    </location>
</feature>
<comment type="similarity">
    <text evidence="2 8">Belongs to the PTPS family. QueD subfamily.</text>
</comment>
<comment type="catalytic activity">
    <reaction evidence="7 8">
        <text>7,8-dihydroneopterin 3'-triphosphate + H2O = 6-carboxy-5,6,7,8-tetrahydropterin + triphosphate + acetaldehyde + 2 H(+)</text>
        <dbReference type="Rhea" id="RHEA:27966"/>
        <dbReference type="ChEBI" id="CHEBI:15343"/>
        <dbReference type="ChEBI" id="CHEBI:15377"/>
        <dbReference type="ChEBI" id="CHEBI:15378"/>
        <dbReference type="ChEBI" id="CHEBI:18036"/>
        <dbReference type="ChEBI" id="CHEBI:58462"/>
        <dbReference type="ChEBI" id="CHEBI:61032"/>
        <dbReference type="EC" id="4.1.2.50"/>
    </reaction>
</comment>
<evidence type="ECO:0000256" key="3">
    <source>
        <dbReference type="ARBA" id="ARBA00018141"/>
    </source>
</evidence>
<dbReference type="Proteomes" id="UP000253517">
    <property type="component" value="Unassembled WGS sequence"/>
</dbReference>
<keyword evidence="12" id="KW-1185">Reference proteome</keyword>
<dbReference type="SUPFAM" id="SSF55620">
    <property type="entry name" value="Tetrahydrobiopterin biosynthesis enzymes-like"/>
    <property type="match status" value="1"/>
</dbReference>
<keyword evidence="5 8" id="KW-0862">Zinc</keyword>
<feature type="binding site" evidence="10">
    <location>
        <position position="39"/>
    </location>
    <ligand>
        <name>Zn(2+)</name>
        <dbReference type="ChEBI" id="CHEBI:29105"/>
    </ligand>
</feature>
<gene>
    <name evidence="11" type="ORF">DES35_101377</name>
</gene>
<protein>
    <recommendedName>
        <fullName evidence="3 8">6-carboxy-5,6,7,8-tetrahydropterin synthase</fullName>
        <ecNumber evidence="8">4.-.-.-</ecNumber>
    </recommendedName>
</protein>
<evidence type="ECO:0000256" key="8">
    <source>
        <dbReference type="PIRNR" id="PIRNR006113"/>
    </source>
</evidence>
<comment type="cofactor">
    <cofactor evidence="8 10">
        <name>Zn(2+)</name>
        <dbReference type="ChEBI" id="CHEBI:29105"/>
    </cofactor>
    <text evidence="8 10">Binds 1 zinc ion per subunit.</text>
</comment>
<organism evidence="11 12">
    <name type="scientific">Schleiferia thermophila</name>
    <dbReference type="NCBI Taxonomy" id="884107"/>
    <lineage>
        <taxon>Bacteria</taxon>
        <taxon>Pseudomonadati</taxon>
        <taxon>Bacteroidota</taxon>
        <taxon>Flavobacteriia</taxon>
        <taxon>Flavobacteriales</taxon>
        <taxon>Schleiferiaceae</taxon>
        <taxon>Schleiferia</taxon>
    </lineage>
</organism>
<feature type="binding site" evidence="10">
    <location>
        <position position="41"/>
    </location>
    <ligand>
        <name>Zn(2+)</name>
        <dbReference type="ChEBI" id="CHEBI:29105"/>
    </ligand>
</feature>
<keyword evidence="6 8" id="KW-0456">Lyase</keyword>
<dbReference type="InterPro" id="IPR007115">
    <property type="entry name" value="6-PTP_synth/QueD"/>
</dbReference>
<keyword evidence="8" id="KW-0671">Queuosine biosynthesis</keyword>
<comment type="pathway">
    <text evidence="1 8">Purine metabolism; 7-cyano-7-deazaguanine biosynthesis.</text>
</comment>
<dbReference type="RefSeq" id="WP_114365641.1">
    <property type="nucleotide sequence ID" value="NZ_BHZF01000001.1"/>
</dbReference>
<evidence type="ECO:0000256" key="6">
    <source>
        <dbReference type="ARBA" id="ARBA00023239"/>
    </source>
</evidence>
<dbReference type="Pfam" id="PF01242">
    <property type="entry name" value="PTPS"/>
    <property type="match status" value="1"/>
</dbReference>
<evidence type="ECO:0000256" key="5">
    <source>
        <dbReference type="ARBA" id="ARBA00022833"/>
    </source>
</evidence>
<reference evidence="11 12" key="1">
    <citation type="submission" date="2018-07" db="EMBL/GenBank/DDBJ databases">
        <title>Genomic Encyclopedia of Type Strains, Phase IV (KMG-IV): sequencing the most valuable type-strain genomes for metagenomic binning, comparative biology and taxonomic classification.</title>
        <authorList>
            <person name="Goeker M."/>
        </authorList>
    </citation>
    <scope>NUCLEOTIDE SEQUENCE [LARGE SCALE GENOMIC DNA]</scope>
    <source>
        <strain evidence="11 12">DSM 21410</strain>
    </source>
</reference>
<evidence type="ECO:0000313" key="12">
    <source>
        <dbReference type="Proteomes" id="UP000253517"/>
    </source>
</evidence>
<dbReference type="InterPro" id="IPR038418">
    <property type="entry name" value="6-PTP_synth/QueD_sf"/>
</dbReference>
<dbReference type="UniPathway" id="UPA00391"/>
<dbReference type="EMBL" id="QPJS01000001">
    <property type="protein sequence ID" value="RCX05097.1"/>
    <property type="molecule type" value="Genomic_DNA"/>
</dbReference>
<keyword evidence="4 8" id="KW-0479">Metal-binding</keyword>
<evidence type="ECO:0000313" key="11">
    <source>
        <dbReference type="EMBL" id="RCX05097.1"/>
    </source>
</evidence>
<dbReference type="FunFam" id="3.30.479.10:FF:000003">
    <property type="entry name" value="6-pyruvoyl tetrahydrobiopterin synthase"/>
    <property type="match status" value="1"/>
</dbReference>
<dbReference type="GO" id="GO:0008616">
    <property type="term" value="P:tRNA queuosine(34) biosynthetic process"/>
    <property type="evidence" value="ECO:0007669"/>
    <property type="project" value="UniProtKB-KW"/>
</dbReference>
<sequence>MIYIQRKERFSAAHQLYNPSWSEEKNDEVFGKCANRNFHGHNFTLTVTVKGGINPDTGFVMNLTELKHIIREHVTDKLDHKNLNLDVDFLRGKMCSTEVIAMEIWKILEPLIAERGAKLHCVRLDETENNAVEYYGE</sequence>
<evidence type="ECO:0000256" key="1">
    <source>
        <dbReference type="ARBA" id="ARBA00005061"/>
    </source>
</evidence>
<name>A0A369AAI6_9FLAO</name>
<dbReference type="PANTHER" id="PTHR12589:SF7">
    <property type="entry name" value="6-PYRUVOYL TETRAHYDROBIOPTERIN SYNTHASE"/>
    <property type="match status" value="1"/>
</dbReference>
<dbReference type="GO" id="GO:0070497">
    <property type="term" value="F:6-carboxytetrahydropterin synthase activity"/>
    <property type="evidence" value="ECO:0007669"/>
    <property type="project" value="UniProtKB-EC"/>
</dbReference>